<proteinExistence type="inferred from homology"/>
<keyword evidence="4 6" id="KW-0143">Chaperone</keyword>
<evidence type="ECO:0000256" key="4">
    <source>
        <dbReference type="ARBA" id="ARBA00023186"/>
    </source>
</evidence>
<reference evidence="8" key="1">
    <citation type="submission" date="2016-01" db="EMBL/GenBank/DDBJ databases">
        <title>Reference transcriptome for the parasite Schistocephalus solidus: insights into the molecular evolution of parasitism.</title>
        <authorList>
            <person name="Hebert F.O."/>
            <person name="Grambauer S."/>
            <person name="Barber I."/>
            <person name="Landry C.R."/>
            <person name="Aubin-Horth N."/>
        </authorList>
    </citation>
    <scope>NUCLEOTIDE SEQUENCE</scope>
</reference>
<dbReference type="EMBL" id="GEEE01019523">
    <property type="protein sequence ID" value="JAP43702.1"/>
    <property type="molecule type" value="Transcribed_RNA"/>
</dbReference>
<dbReference type="GO" id="GO:0005829">
    <property type="term" value="C:cytosol"/>
    <property type="evidence" value="ECO:0007669"/>
    <property type="project" value="TreeGrafter"/>
</dbReference>
<dbReference type="GO" id="GO:0005874">
    <property type="term" value="C:microtubule"/>
    <property type="evidence" value="ECO:0007669"/>
    <property type="project" value="UniProtKB-KW"/>
</dbReference>
<protein>
    <recommendedName>
        <fullName evidence="3 6">Tubulin-specific chaperone A</fullName>
    </recommendedName>
</protein>
<evidence type="ECO:0000256" key="6">
    <source>
        <dbReference type="RuleBase" id="RU364030"/>
    </source>
</evidence>
<evidence type="ECO:0000256" key="3">
    <source>
        <dbReference type="ARBA" id="ARBA00015002"/>
    </source>
</evidence>
<comment type="function">
    <text evidence="1">Tubulin-folding protein; involved in the early step of the tubulin folding pathway.</text>
</comment>
<accession>A0A0X3P6P0</accession>
<keyword evidence="6" id="KW-0963">Cytoplasm</keyword>
<dbReference type="InterPro" id="IPR004226">
    <property type="entry name" value="TBCA"/>
</dbReference>
<keyword evidence="6" id="KW-0206">Cytoskeleton</keyword>
<dbReference type="InterPro" id="IPR036126">
    <property type="entry name" value="TBCA_sf"/>
</dbReference>
<dbReference type="GO" id="GO:0007023">
    <property type="term" value="P:post-chaperonin tubulin folding pathway"/>
    <property type="evidence" value="ECO:0007669"/>
    <property type="project" value="UniProtKB-UniRule"/>
</dbReference>
<sequence length="110" mass="12325">MADPRLRQLTIKGNIVKRIAKDRMKYEEELAGLITSQKELEVSGADAHAIKKAVELVDETRMMISDCNQRLTKAVADLELVIQESEGELNESQEFQNAKTIHQEVSAGDN</sequence>
<comment type="subunit">
    <text evidence="5 6">Supercomplex made of cofactors A to E. Cofactors A and D function by capturing and stabilizing tubulin in a quasi-native conformation. Cofactor E binds to the cofactor D-tubulin complex; interaction with cofactor C then causes the release of tubulin polypeptides that are committed to the native state.</text>
</comment>
<evidence type="ECO:0000256" key="7">
    <source>
        <dbReference type="SAM" id="MobiDB-lite"/>
    </source>
</evidence>
<dbReference type="GO" id="GO:0007021">
    <property type="term" value="P:tubulin complex assembly"/>
    <property type="evidence" value="ECO:0007669"/>
    <property type="project" value="UniProtKB-UniRule"/>
</dbReference>
<evidence type="ECO:0000256" key="2">
    <source>
        <dbReference type="ARBA" id="ARBA00006806"/>
    </source>
</evidence>
<dbReference type="AlphaFoldDB" id="A0A0X3P6P0"/>
<feature type="region of interest" description="Disordered" evidence="7">
    <location>
        <begin position="91"/>
        <end position="110"/>
    </location>
</feature>
<evidence type="ECO:0000256" key="1">
    <source>
        <dbReference type="ARBA" id="ARBA00003046"/>
    </source>
</evidence>
<dbReference type="GO" id="GO:0048487">
    <property type="term" value="F:beta-tubulin binding"/>
    <property type="evidence" value="ECO:0007669"/>
    <property type="project" value="InterPro"/>
</dbReference>
<evidence type="ECO:0000313" key="8">
    <source>
        <dbReference type="EMBL" id="JAP43702.1"/>
    </source>
</evidence>
<organism evidence="8">
    <name type="scientific">Schistocephalus solidus</name>
    <name type="common">Tapeworm</name>
    <dbReference type="NCBI Taxonomy" id="70667"/>
    <lineage>
        <taxon>Eukaryota</taxon>
        <taxon>Metazoa</taxon>
        <taxon>Spiralia</taxon>
        <taxon>Lophotrochozoa</taxon>
        <taxon>Platyhelminthes</taxon>
        <taxon>Cestoda</taxon>
        <taxon>Eucestoda</taxon>
        <taxon>Diphyllobothriidea</taxon>
        <taxon>Diphyllobothriidae</taxon>
        <taxon>Schistocephalus</taxon>
    </lineage>
</organism>
<name>A0A0X3P6P0_SCHSO</name>
<dbReference type="SUPFAM" id="SSF46988">
    <property type="entry name" value="Tubulin chaperone cofactor A"/>
    <property type="match status" value="1"/>
</dbReference>
<comment type="subcellular location">
    <subcellularLocation>
        <location evidence="6">Cytoplasm</location>
        <location evidence="6">Cytoskeleton</location>
    </subcellularLocation>
</comment>
<gene>
    <name evidence="8" type="primary">TBCA</name>
    <name evidence="8" type="ORF">TR157943</name>
</gene>
<dbReference type="PANTHER" id="PTHR21500">
    <property type="entry name" value="TUBULIN-SPECIFIC CHAPERONE A"/>
    <property type="match status" value="1"/>
</dbReference>
<dbReference type="PANTHER" id="PTHR21500:SF0">
    <property type="entry name" value="TUBULIN-SPECIFIC CHAPERONE A"/>
    <property type="match status" value="1"/>
</dbReference>
<evidence type="ECO:0000256" key="5">
    <source>
        <dbReference type="ARBA" id="ARBA00026055"/>
    </source>
</evidence>
<dbReference type="Gene3D" id="1.20.58.90">
    <property type="match status" value="1"/>
</dbReference>
<dbReference type="Pfam" id="PF02970">
    <property type="entry name" value="TBCA"/>
    <property type="match status" value="1"/>
</dbReference>
<comment type="similarity">
    <text evidence="2 6">Belongs to the TBCA family.</text>
</comment>
<keyword evidence="6" id="KW-0493">Microtubule</keyword>